<dbReference type="RefSeq" id="WP_178138792.1">
    <property type="nucleotide sequence ID" value="NZ_FQUL01000036.1"/>
</dbReference>
<dbReference type="Pfam" id="PF00581">
    <property type="entry name" value="Rhodanese"/>
    <property type="match status" value="1"/>
</dbReference>
<sequence length="102" mass="11035">MSYQDVPAHKLEELLSAGFQLVDVREPMEVARGAHPQAKNIPLSELPHRFRELDRSRPVAVICQSGARSANAASQLVSFGFSRVASIAGGMSAVNRLSGRSF</sequence>
<dbReference type="SUPFAM" id="SSF52821">
    <property type="entry name" value="Rhodanese/Cell cycle control phosphatase"/>
    <property type="match status" value="1"/>
</dbReference>
<gene>
    <name evidence="2" type="ORF">SAMN02745225_01956</name>
</gene>
<dbReference type="InterPro" id="IPR050229">
    <property type="entry name" value="GlpE_sulfurtransferase"/>
</dbReference>
<dbReference type="STRING" id="1121881.SAMN02745225_01956"/>
<dbReference type="PANTHER" id="PTHR43031">
    <property type="entry name" value="FAD-DEPENDENT OXIDOREDUCTASE"/>
    <property type="match status" value="1"/>
</dbReference>
<dbReference type="Proteomes" id="UP000184295">
    <property type="component" value="Unassembled WGS sequence"/>
</dbReference>
<dbReference type="CDD" id="cd00158">
    <property type="entry name" value="RHOD"/>
    <property type="match status" value="1"/>
</dbReference>
<keyword evidence="3" id="KW-1185">Reference proteome</keyword>
<feature type="domain" description="Rhodanese" evidence="1">
    <location>
        <begin position="15"/>
        <end position="96"/>
    </location>
</feature>
<dbReference type="SMART" id="SM00450">
    <property type="entry name" value="RHOD"/>
    <property type="match status" value="1"/>
</dbReference>
<proteinExistence type="predicted"/>
<dbReference type="PROSITE" id="PS50206">
    <property type="entry name" value="RHODANESE_3"/>
    <property type="match status" value="1"/>
</dbReference>
<dbReference type="Gene3D" id="3.40.250.10">
    <property type="entry name" value="Rhodanese-like domain"/>
    <property type="match status" value="1"/>
</dbReference>
<name>A0A1M4XAH0_9ACTN</name>
<dbReference type="EMBL" id="FQUL01000036">
    <property type="protein sequence ID" value="SHE90504.1"/>
    <property type="molecule type" value="Genomic_DNA"/>
</dbReference>
<accession>A0A1M4XAH0</accession>
<evidence type="ECO:0000313" key="2">
    <source>
        <dbReference type="EMBL" id="SHE90504.1"/>
    </source>
</evidence>
<keyword evidence="2" id="KW-0808">Transferase</keyword>
<dbReference type="InterPro" id="IPR036873">
    <property type="entry name" value="Rhodanese-like_dom_sf"/>
</dbReference>
<reference evidence="3" key="1">
    <citation type="submission" date="2016-11" db="EMBL/GenBank/DDBJ databases">
        <authorList>
            <person name="Varghese N."/>
            <person name="Submissions S."/>
        </authorList>
    </citation>
    <scope>NUCLEOTIDE SEQUENCE [LARGE SCALE GENOMIC DNA]</scope>
    <source>
        <strain evidence="3">DSM 19514</strain>
    </source>
</reference>
<dbReference type="PANTHER" id="PTHR43031:SF1">
    <property type="entry name" value="PYRIDINE NUCLEOTIDE-DISULPHIDE OXIDOREDUCTASE"/>
    <property type="match status" value="1"/>
</dbReference>
<organism evidence="2 3">
    <name type="scientific">Ferrithrix thermotolerans DSM 19514</name>
    <dbReference type="NCBI Taxonomy" id="1121881"/>
    <lineage>
        <taxon>Bacteria</taxon>
        <taxon>Bacillati</taxon>
        <taxon>Actinomycetota</taxon>
        <taxon>Acidimicrobiia</taxon>
        <taxon>Acidimicrobiales</taxon>
        <taxon>Acidimicrobiaceae</taxon>
        <taxon>Ferrithrix</taxon>
    </lineage>
</organism>
<evidence type="ECO:0000259" key="1">
    <source>
        <dbReference type="PROSITE" id="PS50206"/>
    </source>
</evidence>
<protein>
    <submittedName>
        <fullName evidence="2">Rhodanese-related sulfurtransferase</fullName>
    </submittedName>
</protein>
<evidence type="ECO:0000313" key="3">
    <source>
        <dbReference type="Proteomes" id="UP000184295"/>
    </source>
</evidence>
<dbReference type="InterPro" id="IPR001763">
    <property type="entry name" value="Rhodanese-like_dom"/>
</dbReference>
<dbReference type="AlphaFoldDB" id="A0A1M4XAH0"/>
<dbReference type="GO" id="GO:0016740">
    <property type="term" value="F:transferase activity"/>
    <property type="evidence" value="ECO:0007669"/>
    <property type="project" value="UniProtKB-KW"/>
</dbReference>